<sequence>MAVHRHAAPSSSTTPKKRLQQGIVGGLPTTMPPSVLLRKPAHTPNLRPSQVAGAGAGASNVVCELTRVKKRSDYIREEQKGTFNVSHIENDIQAEAFFRIRHRCSFGRSLSWGGDTDEDKFGDGTSWDEDGGANEKEVNLAEASFPQLLSTKPNEAGISRLTPKTLALMAVHRHVAASNSTRPKKRLQQGIVGGLPTPIPPKLPRNPAHAPNFRPSQVPAAAGTVVCELTKVKKRRFRVRRKAVVLKALEAILGCGK</sequence>
<dbReference type="AlphaFoldDB" id="A0AA38T6C6"/>
<feature type="compositionally biased region" description="Acidic residues" evidence="1">
    <location>
        <begin position="115"/>
        <end position="132"/>
    </location>
</feature>
<evidence type="ECO:0000313" key="3">
    <source>
        <dbReference type="Proteomes" id="UP001172457"/>
    </source>
</evidence>
<organism evidence="2 3">
    <name type="scientific">Centaurea solstitialis</name>
    <name type="common">yellow star-thistle</name>
    <dbReference type="NCBI Taxonomy" id="347529"/>
    <lineage>
        <taxon>Eukaryota</taxon>
        <taxon>Viridiplantae</taxon>
        <taxon>Streptophyta</taxon>
        <taxon>Embryophyta</taxon>
        <taxon>Tracheophyta</taxon>
        <taxon>Spermatophyta</taxon>
        <taxon>Magnoliopsida</taxon>
        <taxon>eudicotyledons</taxon>
        <taxon>Gunneridae</taxon>
        <taxon>Pentapetalae</taxon>
        <taxon>asterids</taxon>
        <taxon>campanulids</taxon>
        <taxon>Asterales</taxon>
        <taxon>Asteraceae</taxon>
        <taxon>Carduoideae</taxon>
        <taxon>Cardueae</taxon>
        <taxon>Centaureinae</taxon>
        <taxon>Centaurea</taxon>
    </lineage>
</organism>
<name>A0AA38T6C6_9ASTR</name>
<evidence type="ECO:0000256" key="1">
    <source>
        <dbReference type="SAM" id="MobiDB-lite"/>
    </source>
</evidence>
<gene>
    <name evidence="2" type="ORF">OSB04_009822</name>
</gene>
<protein>
    <submittedName>
        <fullName evidence="2">Uncharacterized protein</fullName>
    </submittedName>
</protein>
<proteinExistence type="predicted"/>
<dbReference type="EMBL" id="JARYMX010000003">
    <property type="protein sequence ID" value="KAJ9555208.1"/>
    <property type="molecule type" value="Genomic_DNA"/>
</dbReference>
<comment type="caution">
    <text evidence="2">The sequence shown here is derived from an EMBL/GenBank/DDBJ whole genome shotgun (WGS) entry which is preliminary data.</text>
</comment>
<evidence type="ECO:0000313" key="2">
    <source>
        <dbReference type="EMBL" id="KAJ9555208.1"/>
    </source>
</evidence>
<accession>A0AA38T6C6</accession>
<reference evidence="2" key="1">
    <citation type="submission" date="2023-03" db="EMBL/GenBank/DDBJ databases">
        <title>Chromosome-scale reference genome and RAD-based genetic map of yellow starthistle (Centaurea solstitialis) reveal putative structural variation and QTLs associated with invader traits.</title>
        <authorList>
            <person name="Reatini B."/>
            <person name="Cang F.A."/>
            <person name="Jiang Q."/>
            <person name="Mckibben M.T.W."/>
            <person name="Barker M.S."/>
            <person name="Rieseberg L.H."/>
            <person name="Dlugosch K.M."/>
        </authorList>
    </citation>
    <scope>NUCLEOTIDE SEQUENCE</scope>
    <source>
        <strain evidence="2">CAN-66</strain>
        <tissue evidence="2">Leaf</tissue>
    </source>
</reference>
<dbReference type="Proteomes" id="UP001172457">
    <property type="component" value="Chromosome 3"/>
</dbReference>
<feature type="region of interest" description="Disordered" evidence="1">
    <location>
        <begin position="1"/>
        <end position="44"/>
    </location>
</feature>
<keyword evidence="3" id="KW-1185">Reference proteome</keyword>
<feature type="region of interest" description="Disordered" evidence="1">
    <location>
        <begin position="112"/>
        <end position="132"/>
    </location>
</feature>